<comment type="caution">
    <text evidence="2">The sequence shown here is derived from an EMBL/GenBank/DDBJ whole genome shotgun (WGS) entry which is preliminary data.</text>
</comment>
<reference evidence="2 3" key="1">
    <citation type="journal article" date="2019" name="Commun. Biol.">
        <title>The bagworm genome reveals a unique fibroin gene that provides high tensile strength.</title>
        <authorList>
            <person name="Kono N."/>
            <person name="Nakamura H."/>
            <person name="Ohtoshi R."/>
            <person name="Tomita M."/>
            <person name="Numata K."/>
            <person name="Arakawa K."/>
        </authorList>
    </citation>
    <scope>NUCLEOTIDE SEQUENCE [LARGE SCALE GENOMIC DNA]</scope>
</reference>
<keyword evidence="3" id="KW-1185">Reference proteome</keyword>
<accession>A0A4C1WTW2</accession>
<sequence length="119" mass="13610">MSKSVQGETPQPRALGRRVFDVTTTRTRPFEVNEDRRIFRFCEASLRRSDASKTALIQRHVTRSRRLCAEDGQERAPRRPRRPAPIPSTENVSAPGRVVARTRTKSGQWFAAHSAGRRR</sequence>
<dbReference type="EMBL" id="BGZK01000625">
    <property type="protein sequence ID" value="GBP53474.1"/>
    <property type="molecule type" value="Genomic_DNA"/>
</dbReference>
<proteinExistence type="predicted"/>
<name>A0A4C1WTW2_EUMVA</name>
<dbReference type="AlphaFoldDB" id="A0A4C1WTW2"/>
<evidence type="ECO:0000313" key="2">
    <source>
        <dbReference type="EMBL" id="GBP53474.1"/>
    </source>
</evidence>
<feature type="compositionally biased region" description="Basic and acidic residues" evidence="1">
    <location>
        <begin position="67"/>
        <end position="77"/>
    </location>
</feature>
<gene>
    <name evidence="2" type="ORF">EVAR_17550_1</name>
</gene>
<evidence type="ECO:0000313" key="3">
    <source>
        <dbReference type="Proteomes" id="UP000299102"/>
    </source>
</evidence>
<protein>
    <submittedName>
        <fullName evidence="2">Uncharacterized protein</fullName>
    </submittedName>
</protein>
<dbReference type="Proteomes" id="UP000299102">
    <property type="component" value="Unassembled WGS sequence"/>
</dbReference>
<feature type="region of interest" description="Disordered" evidence="1">
    <location>
        <begin position="64"/>
        <end position="119"/>
    </location>
</feature>
<organism evidence="2 3">
    <name type="scientific">Eumeta variegata</name>
    <name type="common">Bagworm moth</name>
    <name type="synonym">Eumeta japonica</name>
    <dbReference type="NCBI Taxonomy" id="151549"/>
    <lineage>
        <taxon>Eukaryota</taxon>
        <taxon>Metazoa</taxon>
        <taxon>Ecdysozoa</taxon>
        <taxon>Arthropoda</taxon>
        <taxon>Hexapoda</taxon>
        <taxon>Insecta</taxon>
        <taxon>Pterygota</taxon>
        <taxon>Neoptera</taxon>
        <taxon>Endopterygota</taxon>
        <taxon>Lepidoptera</taxon>
        <taxon>Glossata</taxon>
        <taxon>Ditrysia</taxon>
        <taxon>Tineoidea</taxon>
        <taxon>Psychidae</taxon>
        <taxon>Oiketicinae</taxon>
        <taxon>Eumeta</taxon>
    </lineage>
</organism>
<evidence type="ECO:0000256" key="1">
    <source>
        <dbReference type="SAM" id="MobiDB-lite"/>
    </source>
</evidence>